<feature type="domain" description="Tyr recombinase" evidence="2">
    <location>
        <begin position="1"/>
        <end position="162"/>
    </location>
</feature>
<dbReference type="InterPro" id="IPR011010">
    <property type="entry name" value="DNA_brk_join_enz"/>
</dbReference>
<keyword evidence="1" id="KW-0233">DNA recombination</keyword>
<evidence type="ECO:0000313" key="4">
    <source>
        <dbReference type="Proteomes" id="UP000425960"/>
    </source>
</evidence>
<dbReference type="GO" id="GO:0003677">
    <property type="term" value="F:DNA binding"/>
    <property type="evidence" value="ECO:0007669"/>
    <property type="project" value="InterPro"/>
</dbReference>
<dbReference type="InterPro" id="IPR013762">
    <property type="entry name" value="Integrase-like_cat_sf"/>
</dbReference>
<dbReference type="GO" id="GO:0015074">
    <property type="term" value="P:DNA integration"/>
    <property type="evidence" value="ECO:0007669"/>
    <property type="project" value="InterPro"/>
</dbReference>
<dbReference type="Proteomes" id="UP000425960">
    <property type="component" value="Chromosome"/>
</dbReference>
<reference evidence="3 4" key="1">
    <citation type="submission" date="2019-11" db="EMBL/GenBank/DDBJ databases">
        <title>Comparative genomics of hydrocarbon-degrading Desulfosarcina strains.</title>
        <authorList>
            <person name="Watanabe M."/>
            <person name="Kojima H."/>
            <person name="Fukui M."/>
        </authorList>
    </citation>
    <scope>NUCLEOTIDE SEQUENCE [LARGE SCALE GENOMIC DNA]</scope>
    <source>
        <strain evidence="3 4">28bB2T</strain>
    </source>
</reference>
<dbReference type="PROSITE" id="PS51898">
    <property type="entry name" value="TYR_RECOMBINASE"/>
    <property type="match status" value="1"/>
</dbReference>
<evidence type="ECO:0000256" key="1">
    <source>
        <dbReference type="ARBA" id="ARBA00023172"/>
    </source>
</evidence>
<gene>
    <name evidence="3" type="ORF">DSCO28_02130</name>
</gene>
<evidence type="ECO:0000313" key="3">
    <source>
        <dbReference type="EMBL" id="BBO79647.1"/>
    </source>
</evidence>
<dbReference type="KEGG" id="dov:DSCO28_02130"/>
<organism evidence="3 4">
    <name type="scientific">Desulfosarcina ovata subsp. sediminis</name>
    <dbReference type="NCBI Taxonomy" id="885957"/>
    <lineage>
        <taxon>Bacteria</taxon>
        <taxon>Pseudomonadati</taxon>
        <taxon>Thermodesulfobacteriota</taxon>
        <taxon>Desulfobacteria</taxon>
        <taxon>Desulfobacterales</taxon>
        <taxon>Desulfosarcinaceae</taxon>
        <taxon>Desulfosarcina</taxon>
    </lineage>
</organism>
<evidence type="ECO:0000259" key="2">
    <source>
        <dbReference type="PROSITE" id="PS51898"/>
    </source>
</evidence>
<dbReference type="Gene3D" id="1.10.443.10">
    <property type="entry name" value="Intergrase catalytic core"/>
    <property type="match status" value="1"/>
</dbReference>
<protein>
    <recommendedName>
        <fullName evidence="2">Tyr recombinase domain-containing protein</fullName>
    </recommendedName>
</protein>
<dbReference type="Pfam" id="PF00589">
    <property type="entry name" value="Phage_integrase"/>
    <property type="match status" value="1"/>
</dbReference>
<dbReference type="SUPFAM" id="SSF56349">
    <property type="entry name" value="DNA breaking-rejoining enzymes"/>
    <property type="match status" value="1"/>
</dbReference>
<sequence>MRISEVVSLDRQDVDLEERVINIRESKFRKSRLVPVHATTRDALSDYAEKRDRMFPMIQTAAFFVSERGTRVTHWAARDNFAVVSRQIGIRKKIKGKRVGCGPRLHDMRHRFAAQTLVDWYRAGINVEREIHKLSTYLGHAHVNDTYWYLEAVPELLQLATQRLMQEKKEVGDDD</sequence>
<proteinExistence type="predicted"/>
<name>A0A5K7ZI68_9BACT</name>
<dbReference type="AlphaFoldDB" id="A0A5K7ZI68"/>
<dbReference type="EMBL" id="AP021876">
    <property type="protein sequence ID" value="BBO79647.1"/>
    <property type="molecule type" value="Genomic_DNA"/>
</dbReference>
<dbReference type="GO" id="GO:0006310">
    <property type="term" value="P:DNA recombination"/>
    <property type="evidence" value="ECO:0007669"/>
    <property type="project" value="UniProtKB-KW"/>
</dbReference>
<dbReference type="InterPro" id="IPR002104">
    <property type="entry name" value="Integrase_catalytic"/>
</dbReference>
<accession>A0A5K7ZI68</accession>